<evidence type="ECO:0000256" key="6">
    <source>
        <dbReference type="ARBA" id="ARBA00022989"/>
    </source>
</evidence>
<feature type="transmembrane region" description="Helical" evidence="12">
    <location>
        <begin position="172"/>
        <end position="191"/>
    </location>
</feature>
<dbReference type="Pfam" id="PF04133">
    <property type="entry name" value="Vps55"/>
    <property type="match status" value="1"/>
</dbReference>
<keyword evidence="6 12" id="KW-1133">Transmembrane helix</keyword>
<reference evidence="13" key="3">
    <citation type="submission" date="2025-09" db="UniProtKB">
        <authorList>
            <consortium name="Ensembl"/>
        </authorList>
    </citation>
    <scope>IDENTIFICATION</scope>
</reference>
<dbReference type="GeneTree" id="ENSGT00390000006503"/>
<dbReference type="Ensembl" id="ENSONIT00000070481.1">
    <property type="protein sequence ID" value="ENSONIP00000040444.1"/>
    <property type="gene ID" value="ENSONIG00000040063.1"/>
</dbReference>
<keyword evidence="5" id="KW-0967">Endosome</keyword>
<evidence type="ECO:0000256" key="8">
    <source>
        <dbReference type="ARBA" id="ARBA00023136"/>
    </source>
</evidence>
<keyword evidence="8 12" id="KW-0472">Membrane</keyword>
<evidence type="ECO:0000256" key="4">
    <source>
        <dbReference type="ARBA" id="ARBA00022692"/>
    </source>
</evidence>
<evidence type="ECO:0000256" key="2">
    <source>
        <dbReference type="ARBA" id="ARBA00004653"/>
    </source>
</evidence>
<evidence type="ECO:0000256" key="7">
    <source>
        <dbReference type="ARBA" id="ARBA00023034"/>
    </source>
</evidence>
<reference evidence="14" key="1">
    <citation type="submission" date="2012-01" db="EMBL/GenBank/DDBJ databases">
        <title>The Genome Sequence of Oreochromis niloticus (Nile Tilapia).</title>
        <authorList>
            <consortium name="Broad Institute Genome Assembly Team"/>
            <consortium name="Broad Institute Sequencing Platform"/>
            <person name="Di Palma F."/>
            <person name="Johnson J."/>
            <person name="Lander E.S."/>
            <person name="Lindblad-Toh K."/>
        </authorList>
    </citation>
    <scope>NUCLEOTIDE SEQUENCE [LARGE SCALE GENOMIC DNA]</scope>
</reference>
<dbReference type="GO" id="GO:0010008">
    <property type="term" value="C:endosome membrane"/>
    <property type="evidence" value="ECO:0007669"/>
    <property type="project" value="UniProtKB-SubCell"/>
</dbReference>
<name>A0A669BXI8_ORENI</name>
<evidence type="ECO:0000256" key="10">
    <source>
        <dbReference type="ARBA" id="ARBA00042171"/>
    </source>
</evidence>
<evidence type="ECO:0000256" key="1">
    <source>
        <dbReference type="ARBA" id="ARBA00004608"/>
    </source>
</evidence>
<gene>
    <name evidence="13" type="primary">LEPROT</name>
</gene>
<accession>A0A669BXI8</accession>
<organism evidence="13 14">
    <name type="scientific">Oreochromis niloticus</name>
    <name type="common">Nile tilapia</name>
    <name type="synonym">Tilapia nilotica</name>
    <dbReference type="NCBI Taxonomy" id="8128"/>
    <lineage>
        <taxon>Eukaryota</taxon>
        <taxon>Metazoa</taxon>
        <taxon>Chordata</taxon>
        <taxon>Craniata</taxon>
        <taxon>Vertebrata</taxon>
        <taxon>Euteleostomi</taxon>
        <taxon>Actinopterygii</taxon>
        <taxon>Neopterygii</taxon>
        <taxon>Teleostei</taxon>
        <taxon>Neoteleostei</taxon>
        <taxon>Acanthomorphata</taxon>
        <taxon>Ovalentaria</taxon>
        <taxon>Cichlomorphae</taxon>
        <taxon>Cichliformes</taxon>
        <taxon>Cichlidae</taxon>
        <taxon>African cichlids</taxon>
        <taxon>Pseudocrenilabrinae</taxon>
        <taxon>Oreochromini</taxon>
        <taxon>Oreochromis</taxon>
    </lineage>
</organism>
<keyword evidence="14" id="KW-1185">Reference proteome</keyword>
<sequence length="258" mass="29302">MQSRPVFIALIVSCWSHSRNASFCNAAHQCLSLIACRPYMSTSLKPQFLMQLFSFIKKKKNQAHVETTDVTEVTTSKLEITLRAPEHFSVTGFTVLELLMTSKLSFRCAKMFHSFEDECFMSFVNIFDNFICFCRVYWPMFVLIFYVLSPIPTFISRRLSDDSESSNACRELAYFLTTGIVVSSFGLPIVLARTNTIKWGACGLVMTGNAVIFLTILGFFIVFGGGDDWSWEQWIVERTDCRLRGTCVLHSMGDEALV</sequence>
<dbReference type="InParanoid" id="A0A669BXI8"/>
<keyword evidence="7" id="KW-0333">Golgi apparatus</keyword>
<dbReference type="Proteomes" id="UP000005207">
    <property type="component" value="Linkage group LG18"/>
</dbReference>
<feature type="transmembrane region" description="Helical" evidence="12">
    <location>
        <begin position="136"/>
        <end position="160"/>
    </location>
</feature>
<comment type="subcellular location">
    <subcellularLocation>
        <location evidence="1">Endosome membrane</location>
    </subcellularLocation>
    <subcellularLocation>
        <location evidence="2">Golgi apparatus membrane</location>
        <topology evidence="2">Multi-pass membrane protein</topology>
    </subcellularLocation>
</comment>
<evidence type="ECO:0000313" key="14">
    <source>
        <dbReference type="Proteomes" id="UP000005207"/>
    </source>
</evidence>
<dbReference type="GO" id="GO:0060400">
    <property type="term" value="P:negative regulation of growth hormone receptor signaling pathway"/>
    <property type="evidence" value="ECO:0007669"/>
    <property type="project" value="TreeGrafter"/>
</dbReference>
<dbReference type="GO" id="GO:0032511">
    <property type="term" value="P:late endosome to vacuole transport via multivesicular body sorting pathway"/>
    <property type="evidence" value="ECO:0007669"/>
    <property type="project" value="TreeGrafter"/>
</dbReference>
<protein>
    <recommendedName>
        <fullName evidence="9">Leptin receptor gene-related protein</fullName>
    </recommendedName>
    <alternativeName>
        <fullName evidence="10">Endospanin-1</fullName>
    </alternativeName>
    <alternativeName>
        <fullName evidence="11">OB-R gene-related protein</fullName>
    </alternativeName>
</protein>
<dbReference type="PANTHER" id="PTHR12050">
    <property type="entry name" value="LEPTIN RECEPTOR-RELATED"/>
    <property type="match status" value="1"/>
</dbReference>
<dbReference type="AlphaFoldDB" id="A0A669BXI8"/>
<dbReference type="InterPro" id="IPR007262">
    <property type="entry name" value="Vps55/LEPROT"/>
</dbReference>
<evidence type="ECO:0000256" key="12">
    <source>
        <dbReference type="SAM" id="Phobius"/>
    </source>
</evidence>
<reference evidence="13" key="2">
    <citation type="submission" date="2025-08" db="UniProtKB">
        <authorList>
            <consortium name="Ensembl"/>
        </authorList>
    </citation>
    <scope>IDENTIFICATION</scope>
</reference>
<proteinExistence type="inferred from homology"/>
<evidence type="ECO:0000256" key="9">
    <source>
        <dbReference type="ARBA" id="ARBA00040088"/>
    </source>
</evidence>
<evidence type="ECO:0000256" key="3">
    <source>
        <dbReference type="ARBA" id="ARBA00005645"/>
    </source>
</evidence>
<evidence type="ECO:0000313" key="13">
    <source>
        <dbReference type="Ensembl" id="ENSONIP00000040444.1"/>
    </source>
</evidence>
<comment type="similarity">
    <text evidence="3">Belongs to the OB-RGRP/VPS55 family.</text>
</comment>
<evidence type="ECO:0000256" key="11">
    <source>
        <dbReference type="ARBA" id="ARBA00042793"/>
    </source>
</evidence>
<evidence type="ECO:0000256" key="5">
    <source>
        <dbReference type="ARBA" id="ARBA00022753"/>
    </source>
</evidence>
<dbReference type="GO" id="GO:0000139">
    <property type="term" value="C:Golgi membrane"/>
    <property type="evidence" value="ECO:0007669"/>
    <property type="project" value="UniProtKB-SubCell"/>
</dbReference>
<feature type="transmembrane region" description="Helical" evidence="12">
    <location>
        <begin position="197"/>
        <end position="223"/>
    </location>
</feature>
<dbReference type="PANTHER" id="PTHR12050:SF3">
    <property type="entry name" value="LEPTIN RECEPTOR GENE-RELATED PROTEIN"/>
    <property type="match status" value="1"/>
</dbReference>
<keyword evidence="4 12" id="KW-0812">Transmembrane</keyword>